<evidence type="ECO:0000313" key="3">
    <source>
        <dbReference type="Proteomes" id="UP001218895"/>
    </source>
</evidence>
<dbReference type="AlphaFoldDB" id="A0AAF0FTW5"/>
<proteinExistence type="predicted"/>
<gene>
    <name evidence="2" type="ORF">L1994_09810</name>
</gene>
<protein>
    <submittedName>
        <fullName evidence="2">Uncharacterized protein</fullName>
    </submittedName>
</protein>
<reference evidence="2" key="1">
    <citation type="submission" date="2022-01" db="EMBL/GenBank/DDBJ databases">
        <title>Complete genome of Methanomicrobium antiquum DSM 21220.</title>
        <authorList>
            <person name="Chen S.-C."/>
            <person name="You Y.-T."/>
            <person name="Zhou Y.-Z."/>
            <person name="Lai M.-C."/>
        </authorList>
    </citation>
    <scope>NUCLEOTIDE SEQUENCE</scope>
    <source>
        <strain evidence="2">DSM 21220</strain>
    </source>
</reference>
<name>A0AAF0FTW5_9EURY</name>
<dbReference type="Proteomes" id="UP001218895">
    <property type="component" value="Chromosome"/>
</dbReference>
<accession>A0AAF0FTW5</accession>
<dbReference type="EMBL" id="CP091092">
    <property type="protein sequence ID" value="WFN36428.1"/>
    <property type="molecule type" value="Genomic_DNA"/>
</dbReference>
<dbReference type="GeneID" id="79950694"/>
<keyword evidence="3" id="KW-1185">Reference proteome</keyword>
<sequence>MKISPGGDYILIKGKNSFLLLGIADELFTLFIETEKKELCQTVRKGEIVAVSAPEGGDLRHAAMLLELVRTYHQPLVVLKKGHPCSKRLKMVVSAGSKVVMKCDILRGTHPEQDVICSSDELSDIYIESLGDEVIIKSTASGEASEPTESIERKVQSDHGKKSDCKIIDCKIISPEDVFTSETII</sequence>
<evidence type="ECO:0000313" key="2">
    <source>
        <dbReference type="EMBL" id="WFN36428.1"/>
    </source>
</evidence>
<dbReference type="KEGG" id="manq:L1994_09810"/>
<dbReference type="RefSeq" id="WP_278099264.1">
    <property type="nucleotide sequence ID" value="NZ_CP091092.1"/>
</dbReference>
<organism evidence="2 3">
    <name type="scientific">Methanomicrobium antiquum</name>
    <dbReference type="NCBI Taxonomy" id="487686"/>
    <lineage>
        <taxon>Archaea</taxon>
        <taxon>Methanobacteriati</taxon>
        <taxon>Methanobacteriota</taxon>
        <taxon>Stenosarchaea group</taxon>
        <taxon>Methanomicrobia</taxon>
        <taxon>Methanomicrobiales</taxon>
        <taxon>Methanomicrobiaceae</taxon>
        <taxon>Methanomicrobium</taxon>
    </lineage>
</organism>
<evidence type="ECO:0000256" key="1">
    <source>
        <dbReference type="SAM" id="MobiDB-lite"/>
    </source>
</evidence>
<feature type="region of interest" description="Disordered" evidence="1">
    <location>
        <begin position="138"/>
        <end position="157"/>
    </location>
</feature>